<dbReference type="Gene3D" id="2.30.30.40">
    <property type="entry name" value="SH3 Domains"/>
    <property type="match status" value="2"/>
</dbReference>
<feature type="domain" description="SH3b" evidence="2">
    <location>
        <begin position="52"/>
        <end position="114"/>
    </location>
</feature>
<organism evidence="3 4">
    <name type="scientific">Bacillus haynesii</name>
    <dbReference type="NCBI Taxonomy" id="1925021"/>
    <lineage>
        <taxon>Bacteria</taxon>
        <taxon>Bacillati</taxon>
        <taxon>Bacillota</taxon>
        <taxon>Bacilli</taxon>
        <taxon>Bacillales</taxon>
        <taxon>Bacillaceae</taxon>
        <taxon>Bacillus</taxon>
    </lineage>
</organism>
<dbReference type="InterPro" id="IPR036028">
    <property type="entry name" value="SH3-like_dom_sf"/>
</dbReference>
<feature type="compositionally biased region" description="Low complexity" evidence="1">
    <location>
        <begin position="193"/>
        <end position="213"/>
    </location>
</feature>
<feature type="non-terminal residue" evidence="3">
    <location>
        <position position="249"/>
    </location>
</feature>
<name>A0ABX3HX92_9BACI</name>
<dbReference type="EMBL" id="MRBL01000063">
    <property type="protein sequence ID" value="OMI24499.1"/>
    <property type="molecule type" value="Genomic_DNA"/>
</dbReference>
<dbReference type="InterPro" id="IPR003646">
    <property type="entry name" value="SH3-like_bac-type"/>
</dbReference>
<dbReference type="InterPro" id="IPR052354">
    <property type="entry name" value="Cell_Wall_Dynamics_Protein"/>
</dbReference>
<evidence type="ECO:0000256" key="1">
    <source>
        <dbReference type="SAM" id="MobiDB-lite"/>
    </source>
</evidence>
<evidence type="ECO:0000313" key="3">
    <source>
        <dbReference type="EMBL" id="OMI24499.1"/>
    </source>
</evidence>
<dbReference type="Pfam" id="PF08239">
    <property type="entry name" value="SH3_3"/>
    <property type="match status" value="2"/>
</dbReference>
<comment type="caution">
    <text evidence="3">The sequence shown here is derived from an EMBL/GenBank/DDBJ whole genome shotgun (WGS) entry which is preliminary data.</text>
</comment>
<dbReference type="PROSITE" id="PS51781">
    <property type="entry name" value="SH3B"/>
    <property type="match status" value="2"/>
</dbReference>
<sequence>NFFKNLYYKRMKKHCIICPRKEVKANMKRLMVCILVITLLSGMSQGVKASDNDVYTVGTSSLNIRNAPHVNAPVIGSLGRGSIIQVDEKKYGWAKILYNGRTGWVASTYLYESSSNEASETSYQKSYAGKIHVTGSHVRIRTGPGTDYKVMKIANQGDAYQVLDRKGQWVHIQVNSTQTGWIARWLVSDSSQSGSSAVTRTSVSKSSSQTSNSLRGKNIVIDAGHGGIDPGTIGYNGSLEKNHTLATTS</sequence>
<protein>
    <recommendedName>
        <fullName evidence="2">SH3b domain-containing protein</fullName>
    </recommendedName>
</protein>
<dbReference type="SMART" id="SM00287">
    <property type="entry name" value="SH3b"/>
    <property type="match status" value="2"/>
</dbReference>
<gene>
    <name evidence="3" type="ORF">BTA31_22250</name>
</gene>
<dbReference type="Gene3D" id="3.40.630.40">
    <property type="entry name" value="Zn-dependent exopeptidases"/>
    <property type="match status" value="1"/>
</dbReference>
<dbReference type="PANTHER" id="PTHR34408">
    <property type="entry name" value="FAMILY PROTEIN, PUTATIVE-RELATED"/>
    <property type="match status" value="1"/>
</dbReference>
<dbReference type="SUPFAM" id="SSF50044">
    <property type="entry name" value="SH3-domain"/>
    <property type="match status" value="1"/>
</dbReference>
<feature type="non-terminal residue" evidence="3">
    <location>
        <position position="1"/>
    </location>
</feature>
<dbReference type="PANTHER" id="PTHR34408:SF1">
    <property type="entry name" value="GLYCOSYL HYDROLASE FAMILY 19 DOMAIN-CONTAINING PROTEIN HI_1415"/>
    <property type="match status" value="1"/>
</dbReference>
<keyword evidence="4" id="KW-1185">Reference proteome</keyword>
<dbReference type="SUPFAM" id="SSF53187">
    <property type="entry name" value="Zn-dependent exopeptidases"/>
    <property type="match status" value="1"/>
</dbReference>
<feature type="domain" description="SH3b" evidence="2">
    <location>
        <begin position="128"/>
        <end position="190"/>
    </location>
</feature>
<reference evidence="3 4" key="1">
    <citation type="submission" date="2016-12" db="EMBL/GenBank/DDBJ databases">
        <title>Bacillus phylogenomics.</title>
        <authorList>
            <person name="Dunlap C."/>
        </authorList>
    </citation>
    <scope>NUCLEOTIDE SEQUENCE [LARGE SCALE GENOMIC DNA]</scope>
    <source>
        <strain evidence="3 4">NRRL B-41327</strain>
    </source>
</reference>
<feature type="region of interest" description="Disordered" evidence="1">
    <location>
        <begin position="193"/>
        <end position="218"/>
    </location>
</feature>
<dbReference type="Proteomes" id="UP000187046">
    <property type="component" value="Unassembled WGS sequence"/>
</dbReference>
<accession>A0ABX3HX92</accession>
<evidence type="ECO:0000259" key="2">
    <source>
        <dbReference type="PROSITE" id="PS51781"/>
    </source>
</evidence>
<proteinExistence type="predicted"/>
<evidence type="ECO:0000313" key="4">
    <source>
        <dbReference type="Proteomes" id="UP000187046"/>
    </source>
</evidence>